<sequence>MTVISKTALQVLDAVPGFGHTLGRTTIQLSGKDSPLLSFFV</sequence>
<reference evidence="1 2" key="1">
    <citation type="journal article" date="2016" name="Gut Pathog.">
        <title>Whole genome sequencing of "Faecalibaculum rodentium" ALO17, isolated from C57BL/6J laboratory mouse feces.</title>
        <authorList>
            <person name="Lim S."/>
            <person name="Chang D.H."/>
            <person name="Ahn S."/>
            <person name="Kim B.C."/>
        </authorList>
    </citation>
    <scope>NUCLEOTIDE SEQUENCE [LARGE SCALE GENOMIC DNA]</scope>
    <source>
        <strain evidence="1 2">Alo17</strain>
    </source>
</reference>
<proteinExistence type="predicted"/>
<evidence type="ECO:0000313" key="1">
    <source>
        <dbReference type="EMBL" id="AMK54942.1"/>
    </source>
</evidence>
<dbReference type="STRING" id="1702221.AALO17_18080"/>
<dbReference type="EMBL" id="CP011391">
    <property type="protein sequence ID" value="AMK54942.1"/>
    <property type="molecule type" value="Genomic_DNA"/>
</dbReference>
<evidence type="ECO:0000313" key="2">
    <source>
        <dbReference type="Proteomes" id="UP000069771"/>
    </source>
</evidence>
<dbReference type="Proteomes" id="UP000069771">
    <property type="component" value="Chromosome"/>
</dbReference>
<keyword evidence="2" id="KW-1185">Reference proteome</keyword>
<gene>
    <name evidence="1" type="ORF">AALO17_18080</name>
</gene>
<dbReference type="KEGG" id="fro:AALO17_18080"/>
<protein>
    <submittedName>
        <fullName evidence="1">Uncharacterized protein</fullName>
    </submittedName>
</protein>
<accession>A0A140DWB5</accession>
<dbReference type="AlphaFoldDB" id="A0A140DWB5"/>
<organism evidence="1 2">
    <name type="scientific">Faecalibaculum rodentium</name>
    <dbReference type="NCBI Taxonomy" id="1702221"/>
    <lineage>
        <taxon>Bacteria</taxon>
        <taxon>Bacillati</taxon>
        <taxon>Bacillota</taxon>
        <taxon>Erysipelotrichia</taxon>
        <taxon>Erysipelotrichales</taxon>
        <taxon>Erysipelotrichaceae</taxon>
        <taxon>Faecalibaculum</taxon>
    </lineage>
</organism>
<name>A0A140DWB5_9FIRM</name>